<dbReference type="AlphaFoldDB" id="A0AA40ES83"/>
<evidence type="ECO:0000313" key="2">
    <source>
        <dbReference type="Proteomes" id="UP001172159"/>
    </source>
</evidence>
<name>A0AA40ES83_9PEZI</name>
<sequence>MERSQRQQLVANWAAITCLVNVLNGTPSLTGGLISNKNNIVIKEFYTTRFKILNYKSLPLKLSIYNFELQVVKRRSKISESKKTITIERYAIGSSLLRTLDKNQGYLLKALKRLKGLRKLLFIAKAAM</sequence>
<reference evidence="1" key="1">
    <citation type="submission" date="2023-06" db="EMBL/GenBank/DDBJ databases">
        <title>Genome-scale phylogeny and comparative genomics of the fungal order Sordariales.</title>
        <authorList>
            <consortium name="Lawrence Berkeley National Laboratory"/>
            <person name="Hensen N."/>
            <person name="Bonometti L."/>
            <person name="Westerberg I."/>
            <person name="Brannstrom I.O."/>
            <person name="Guillou S."/>
            <person name="Cros-Aarteil S."/>
            <person name="Calhoun S."/>
            <person name="Haridas S."/>
            <person name="Kuo A."/>
            <person name="Mondo S."/>
            <person name="Pangilinan J."/>
            <person name="Riley R."/>
            <person name="Labutti K."/>
            <person name="Andreopoulos B."/>
            <person name="Lipzen A."/>
            <person name="Chen C."/>
            <person name="Yanf M."/>
            <person name="Daum C."/>
            <person name="Ng V."/>
            <person name="Clum A."/>
            <person name="Steindorff A."/>
            <person name="Ohm R."/>
            <person name="Martin F."/>
            <person name="Silar P."/>
            <person name="Natvig D."/>
            <person name="Lalanne C."/>
            <person name="Gautier V."/>
            <person name="Ament-Velasquez S.L."/>
            <person name="Kruys A."/>
            <person name="Hutchinson M.I."/>
            <person name="Powell A.J."/>
            <person name="Barry K."/>
            <person name="Miller A.N."/>
            <person name="Grigoriev I.V."/>
            <person name="Debuchy R."/>
            <person name="Gladieux P."/>
            <person name="Thoren M.H."/>
            <person name="Johannesson H."/>
        </authorList>
    </citation>
    <scope>NUCLEOTIDE SEQUENCE</scope>
    <source>
        <strain evidence="1">CBS 540.89</strain>
    </source>
</reference>
<protein>
    <submittedName>
        <fullName evidence="1">Uncharacterized protein</fullName>
    </submittedName>
</protein>
<accession>A0AA40ES83</accession>
<gene>
    <name evidence="1" type="ORF">B0T21DRAFT_344675</name>
</gene>
<proteinExistence type="predicted"/>
<dbReference type="Proteomes" id="UP001172159">
    <property type="component" value="Unassembled WGS sequence"/>
</dbReference>
<dbReference type="EMBL" id="JAUKTV010000002">
    <property type="protein sequence ID" value="KAK0744472.1"/>
    <property type="molecule type" value="Genomic_DNA"/>
</dbReference>
<evidence type="ECO:0000313" key="1">
    <source>
        <dbReference type="EMBL" id="KAK0744472.1"/>
    </source>
</evidence>
<comment type="caution">
    <text evidence="1">The sequence shown here is derived from an EMBL/GenBank/DDBJ whole genome shotgun (WGS) entry which is preliminary data.</text>
</comment>
<keyword evidence="2" id="KW-1185">Reference proteome</keyword>
<organism evidence="1 2">
    <name type="scientific">Apiosordaria backusii</name>
    <dbReference type="NCBI Taxonomy" id="314023"/>
    <lineage>
        <taxon>Eukaryota</taxon>
        <taxon>Fungi</taxon>
        <taxon>Dikarya</taxon>
        <taxon>Ascomycota</taxon>
        <taxon>Pezizomycotina</taxon>
        <taxon>Sordariomycetes</taxon>
        <taxon>Sordariomycetidae</taxon>
        <taxon>Sordariales</taxon>
        <taxon>Lasiosphaeriaceae</taxon>
        <taxon>Apiosordaria</taxon>
    </lineage>
</organism>